<keyword evidence="6" id="KW-0812">Transmembrane</keyword>
<keyword evidence="7" id="KW-0479">Metal-binding</keyword>
<dbReference type="SUPFAM" id="SSF48264">
    <property type="entry name" value="Cytochrome P450"/>
    <property type="match status" value="1"/>
</dbReference>
<evidence type="ECO:0008006" key="16">
    <source>
        <dbReference type="Google" id="ProtNLM"/>
    </source>
</evidence>
<keyword evidence="12" id="KW-0472">Membrane</keyword>
<evidence type="ECO:0000256" key="13">
    <source>
        <dbReference type="SAM" id="MobiDB-lite"/>
    </source>
</evidence>
<dbReference type="InterPro" id="IPR036396">
    <property type="entry name" value="Cyt_P450_sf"/>
</dbReference>
<name>A0ABQ0LCV1_MYCCL</name>
<keyword evidence="5" id="KW-0349">Heme</keyword>
<keyword evidence="9" id="KW-0560">Oxidoreductase</keyword>
<evidence type="ECO:0000313" key="15">
    <source>
        <dbReference type="Proteomes" id="UP000815677"/>
    </source>
</evidence>
<reference evidence="14" key="1">
    <citation type="submission" date="2014-09" db="EMBL/GenBank/DDBJ databases">
        <title>Genome sequence of the luminous mushroom Mycena chlorophos for searching fungal bioluminescence genes.</title>
        <authorList>
            <person name="Tanaka Y."/>
            <person name="Kasuga D."/>
            <person name="Oba Y."/>
            <person name="Hase S."/>
            <person name="Sato K."/>
            <person name="Oba Y."/>
            <person name="Sakakibara Y."/>
        </authorList>
    </citation>
    <scope>NUCLEOTIDE SEQUENCE</scope>
</reference>
<keyword evidence="8" id="KW-1133">Transmembrane helix</keyword>
<proteinExistence type="inferred from homology"/>
<dbReference type="Pfam" id="PF00067">
    <property type="entry name" value="p450"/>
    <property type="match status" value="1"/>
</dbReference>
<organism evidence="14 15">
    <name type="scientific">Mycena chlorophos</name>
    <name type="common">Agaric fungus</name>
    <name type="synonym">Agaricus chlorophos</name>
    <dbReference type="NCBI Taxonomy" id="658473"/>
    <lineage>
        <taxon>Eukaryota</taxon>
        <taxon>Fungi</taxon>
        <taxon>Dikarya</taxon>
        <taxon>Basidiomycota</taxon>
        <taxon>Agaricomycotina</taxon>
        <taxon>Agaricomycetes</taxon>
        <taxon>Agaricomycetidae</taxon>
        <taxon>Agaricales</taxon>
        <taxon>Marasmiineae</taxon>
        <taxon>Mycenaceae</taxon>
        <taxon>Mycena</taxon>
    </lineage>
</organism>
<evidence type="ECO:0000256" key="2">
    <source>
        <dbReference type="ARBA" id="ARBA00004370"/>
    </source>
</evidence>
<keyword evidence="11" id="KW-0503">Monooxygenase</keyword>
<evidence type="ECO:0000256" key="3">
    <source>
        <dbReference type="ARBA" id="ARBA00004721"/>
    </source>
</evidence>
<comment type="subcellular location">
    <subcellularLocation>
        <location evidence="2">Membrane</location>
    </subcellularLocation>
</comment>
<protein>
    <recommendedName>
        <fullName evidence="16">Cytochrome P450</fullName>
    </recommendedName>
</protein>
<evidence type="ECO:0000256" key="1">
    <source>
        <dbReference type="ARBA" id="ARBA00001971"/>
    </source>
</evidence>
<sequence length="612" mass="67642">MRKAEECVHGGRRGEREAVTRLSTTTTSFALAHLLLGTQPSSAGKTQLQRRPFAERSTLSPQTRGRTALTRQARKRNHYRLRLKPLEASFPSRSSSTNLNPPPGMRTFEGFLKYRAFAERRRAQCIKNLRGPASTSWLFGNLLEMHIPKDYGEADHRWLKEFGSVYRVKAAFGRDRVVVSDPLALQFILNGEDFAFAPARQAFISWVFGERGILAQHGSAHRNLRSVLNIGFTAAAVRSYLPSFKQLSEAMCDSLEEKINKTASGNTPTVMDLIPVLNTATLGAISEAAFGCRVDDLSPELVRTNSRVTEFASTVSASHVFLDEVLDLDFLPKWALTLAGRYPVGPALSIARDQNISATADGTKIINQKLRAAKEGTESFDEISDVYGKIIHGEILGNPTPKISIDDLIGQTSTMMIAGQDTVATTLGWLFIALAQHQDVQNQLRHEISNIGEGDSYDKCLLLNAVIKETMRLWPVLPISFRIAINDAVIPLSHPIISVDGSRIDTVPVLKGQLISEPLGKRCQRIQSFEMAKRKAPPGKPSWAIFKLTYFLQWSPPLPRVNISVFAPFPVAKLLLFSQLVGVLPSSKCKSSSAPFSANLSFIRLARSCILF</sequence>
<dbReference type="PANTHER" id="PTHR24305">
    <property type="entry name" value="CYTOCHROME P450"/>
    <property type="match status" value="1"/>
</dbReference>
<evidence type="ECO:0000256" key="11">
    <source>
        <dbReference type="ARBA" id="ARBA00023033"/>
    </source>
</evidence>
<evidence type="ECO:0000256" key="9">
    <source>
        <dbReference type="ARBA" id="ARBA00023002"/>
    </source>
</evidence>
<keyword evidence="15" id="KW-1185">Reference proteome</keyword>
<dbReference type="EMBL" id="DF845082">
    <property type="protein sequence ID" value="GAT48933.1"/>
    <property type="molecule type" value="Genomic_DNA"/>
</dbReference>
<evidence type="ECO:0000313" key="14">
    <source>
        <dbReference type="EMBL" id="GAT48933.1"/>
    </source>
</evidence>
<gene>
    <name evidence="14" type="ORF">MCHLO_06301</name>
</gene>
<evidence type="ECO:0000256" key="10">
    <source>
        <dbReference type="ARBA" id="ARBA00023004"/>
    </source>
</evidence>
<dbReference type="InterPro" id="IPR001128">
    <property type="entry name" value="Cyt_P450"/>
</dbReference>
<comment type="cofactor">
    <cofactor evidence="1">
        <name>heme</name>
        <dbReference type="ChEBI" id="CHEBI:30413"/>
    </cofactor>
</comment>
<evidence type="ECO:0000256" key="7">
    <source>
        <dbReference type="ARBA" id="ARBA00022723"/>
    </source>
</evidence>
<evidence type="ECO:0000256" key="12">
    <source>
        <dbReference type="ARBA" id="ARBA00023136"/>
    </source>
</evidence>
<accession>A0ABQ0LCV1</accession>
<comment type="similarity">
    <text evidence="4">Belongs to the cytochrome P450 family.</text>
</comment>
<evidence type="ECO:0000256" key="5">
    <source>
        <dbReference type="ARBA" id="ARBA00022617"/>
    </source>
</evidence>
<comment type="pathway">
    <text evidence="3">Secondary metabolite biosynthesis; terpenoid biosynthesis.</text>
</comment>
<dbReference type="Proteomes" id="UP000815677">
    <property type="component" value="Unassembled WGS sequence"/>
</dbReference>
<dbReference type="PRINTS" id="PR00463">
    <property type="entry name" value="EP450I"/>
</dbReference>
<evidence type="ECO:0000256" key="6">
    <source>
        <dbReference type="ARBA" id="ARBA00022692"/>
    </source>
</evidence>
<dbReference type="PANTHER" id="PTHR24305:SF166">
    <property type="entry name" value="CYTOCHROME P450 12A4, MITOCHONDRIAL-RELATED"/>
    <property type="match status" value="1"/>
</dbReference>
<dbReference type="InterPro" id="IPR050121">
    <property type="entry name" value="Cytochrome_P450_monoxygenase"/>
</dbReference>
<feature type="region of interest" description="Disordered" evidence="13">
    <location>
        <begin position="41"/>
        <end position="71"/>
    </location>
</feature>
<dbReference type="Gene3D" id="1.10.630.10">
    <property type="entry name" value="Cytochrome P450"/>
    <property type="match status" value="1"/>
</dbReference>
<dbReference type="PRINTS" id="PR00385">
    <property type="entry name" value="P450"/>
</dbReference>
<dbReference type="InterPro" id="IPR002401">
    <property type="entry name" value="Cyt_P450_E_grp-I"/>
</dbReference>
<keyword evidence="10" id="KW-0408">Iron</keyword>
<evidence type="ECO:0000256" key="8">
    <source>
        <dbReference type="ARBA" id="ARBA00022989"/>
    </source>
</evidence>
<evidence type="ECO:0000256" key="4">
    <source>
        <dbReference type="ARBA" id="ARBA00010617"/>
    </source>
</evidence>